<evidence type="ECO:0000256" key="4">
    <source>
        <dbReference type="RuleBase" id="RU003718"/>
    </source>
</evidence>
<evidence type="ECO:0000313" key="8">
    <source>
        <dbReference type="RefSeq" id="XP_020097186.1"/>
    </source>
</evidence>
<dbReference type="PANTHER" id="PTHR48047:SF182">
    <property type="entry name" value="GLYCOSYLTRANSFERASE"/>
    <property type="match status" value="1"/>
</dbReference>
<dbReference type="FunFam" id="3.40.50.2000:FF:000071">
    <property type="entry name" value="Glycosyltransferase"/>
    <property type="match status" value="1"/>
</dbReference>
<evidence type="ECO:0000259" key="6">
    <source>
        <dbReference type="Pfam" id="PF26168"/>
    </source>
</evidence>
<dbReference type="Gene3D" id="3.40.50.2000">
    <property type="entry name" value="Glycogen Phosphorylase B"/>
    <property type="match status" value="2"/>
</dbReference>
<dbReference type="InterPro" id="IPR035595">
    <property type="entry name" value="UDP_glycos_trans_CS"/>
</dbReference>
<name>A0A6P5FLK5_ANACO</name>
<dbReference type="Pfam" id="PF00201">
    <property type="entry name" value="UDPGT"/>
    <property type="match status" value="1"/>
</dbReference>
<dbReference type="EC" id="2.4.1.-" evidence="5"/>
<gene>
    <name evidence="8" type="primary">LOC109716267</name>
</gene>
<evidence type="ECO:0000256" key="5">
    <source>
        <dbReference type="RuleBase" id="RU362057"/>
    </source>
</evidence>
<dbReference type="OrthoDB" id="5835829at2759"/>
<dbReference type="GO" id="GO:0035251">
    <property type="term" value="F:UDP-glucosyltransferase activity"/>
    <property type="evidence" value="ECO:0007669"/>
    <property type="project" value="TreeGrafter"/>
</dbReference>
<dbReference type="SUPFAM" id="SSF53756">
    <property type="entry name" value="UDP-Glycosyltransferase/glycogen phosphorylase"/>
    <property type="match status" value="1"/>
</dbReference>
<evidence type="ECO:0000256" key="2">
    <source>
        <dbReference type="ARBA" id="ARBA00022676"/>
    </source>
</evidence>
<keyword evidence="7" id="KW-1185">Reference proteome</keyword>
<accession>A0A6P5FLK5</accession>
<organism evidence="7 8">
    <name type="scientific">Ananas comosus</name>
    <name type="common">Pineapple</name>
    <name type="synonym">Ananas ananas</name>
    <dbReference type="NCBI Taxonomy" id="4615"/>
    <lineage>
        <taxon>Eukaryota</taxon>
        <taxon>Viridiplantae</taxon>
        <taxon>Streptophyta</taxon>
        <taxon>Embryophyta</taxon>
        <taxon>Tracheophyta</taxon>
        <taxon>Spermatophyta</taxon>
        <taxon>Magnoliopsida</taxon>
        <taxon>Liliopsida</taxon>
        <taxon>Poales</taxon>
        <taxon>Bromeliaceae</taxon>
        <taxon>Bromelioideae</taxon>
        <taxon>Ananas</taxon>
    </lineage>
</organism>
<dbReference type="FunFam" id="3.40.50.2000:FF:000047">
    <property type="entry name" value="Glycosyltransferase"/>
    <property type="match status" value="1"/>
</dbReference>
<evidence type="ECO:0000256" key="1">
    <source>
        <dbReference type="ARBA" id="ARBA00009995"/>
    </source>
</evidence>
<dbReference type="Pfam" id="PF26168">
    <property type="entry name" value="Glyco_transf_N"/>
    <property type="match status" value="1"/>
</dbReference>
<dbReference type="InterPro" id="IPR058980">
    <property type="entry name" value="Glyco_transf_N"/>
</dbReference>
<reference evidence="7" key="1">
    <citation type="journal article" date="2015" name="Nat. Genet.">
        <title>The pineapple genome and the evolution of CAM photosynthesis.</title>
        <authorList>
            <person name="Ming R."/>
            <person name="VanBuren R."/>
            <person name="Wai C.M."/>
            <person name="Tang H."/>
            <person name="Schatz M.C."/>
            <person name="Bowers J.E."/>
            <person name="Lyons E."/>
            <person name="Wang M.L."/>
            <person name="Chen J."/>
            <person name="Biggers E."/>
            <person name="Zhang J."/>
            <person name="Huang L."/>
            <person name="Zhang L."/>
            <person name="Miao W."/>
            <person name="Zhang J."/>
            <person name="Ye Z."/>
            <person name="Miao C."/>
            <person name="Lin Z."/>
            <person name="Wang H."/>
            <person name="Zhou H."/>
            <person name="Yim W.C."/>
            <person name="Priest H.D."/>
            <person name="Zheng C."/>
            <person name="Woodhouse M."/>
            <person name="Edger P.P."/>
            <person name="Guyot R."/>
            <person name="Guo H.B."/>
            <person name="Guo H."/>
            <person name="Zheng G."/>
            <person name="Singh R."/>
            <person name="Sharma A."/>
            <person name="Min X."/>
            <person name="Zheng Y."/>
            <person name="Lee H."/>
            <person name="Gurtowski J."/>
            <person name="Sedlazeck F.J."/>
            <person name="Harkess A."/>
            <person name="McKain M.R."/>
            <person name="Liao Z."/>
            <person name="Fang J."/>
            <person name="Liu J."/>
            <person name="Zhang X."/>
            <person name="Zhang Q."/>
            <person name="Hu W."/>
            <person name="Qin Y."/>
            <person name="Wang K."/>
            <person name="Chen L.Y."/>
            <person name="Shirley N."/>
            <person name="Lin Y.R."/>
            <person name="Liu L.Y."/>
            <person name="Hernandez A.G."/>
            <person name="Wright C.L."/>
            <person name="Bulone V."/>
            <person name="Tuskan G.A."/>
            <person name="Heath K."/>
            <person name="Zee F."/>
            <person name="Moore P.H."/>
            <person name="Sunkar R."/>
            <person name="Leebens-Mack J.H."/>
            <person name="Mockler T."/>
            <person name="Bennetzen J.L."/>
            <person name="Freeling M."/>
            <person name="Sankoff D."/>
            <person name="Paterson A.H."/>
            <person name="Zhu X."/>
            <person name="Yang X."/>
            <person name="Smith J.A."/>
            <person name="Cushman J.C."/>
            <person name="Paull R.E."/>
            <person name="Yu Q."/>
        </authorList>
    </citation>
    <scope>NUCLEOTIDE SEQUENCE [LARGE SCALE GENOMIC DNA]</scope>
    <source>
        <strain evidence="7">cv. F153</strain>
    </source>
</reference>
<evidence type="ECO:0000313" key="7">
    <source>
        <dbReference type="Proteomes" id="UP000515123"/>
    </source>
</evidence>
<evidence type="ECO:0000256" key="3">
    <source>
        <dbReference type="ARBA" id="ARBA00022679"/>
    </source>
</evidence>
<sequence>MTNQFAMNGLSDQKPHFVLVPLMAQGHMIPMIDLALLLAKRGVLVSLITTPFNASRIQTTINHAKECCLPIQFVELPFPGAELGLPDGCENLDVVPTMDLMVNFFQAIALLQKPLELYLKEHVSYPNCIISDFCHPWTNKVASNLQVPRLIFFSICCFTLLCDHNISKYKVYDDITDENEPFIVPGLTEKIKVTKAQAPGFFSAPGWEEFAKELREAEMAADGIVVNSFDGLEALHIESYQNAMGKKVWTVGPLFFYHKDASYTATRGDKATIDANRCLGWLDSMKPKSVVYVSFGSLTHVKPTQLMEIGLGLEASNQPFVWVIKNIEKSQAVDEWLSEGFEERVSARGLLIKGWAPQVMILSHPAVGGFITHCGWNSTIEGITTGIPMVTWPQFGDQFLNERLVVDVLNSGVPIGVKEPGMFGDDNRVPFVGRDDVEKAVSMLMDEGKEGQARKERAKILGKKAVEAMKEGGSSHANMTHMIEYFSINVEKSMAQVAL</sequence>
<dbReference type="CDD" id="cd03784">
    <property type="entry name" value="GT1_Gtf-like"/>
    <property type="match status" value="1"/>
</dbReference>
<keyword evidence="2 4" id="KW-0328">Glycosyltransferase</keyword>
<dbReference type="InterPro" id="IPR002213">
    <property type="entry name" value="UDP_glucos_trans"/>
</dbReference>
<dbReference type="AlphaFoldDB" id="A0A6P5FLK5"/>
<protein>
    <recommendedName>
        <fullName evidence="5">Glycosyltransferase</fullName>
        <ecNumber evidence="5">2.4.1.-</ecNumber>
    </recommendedName>
</protein>
<comment type="similarity">
    <text evidence="1 4">Belongs to the UDP-glycosyltransferase family.</text>
</comment>
<keyword evidence="3 4" id="KW-0808">Transferase</keyword>
<feature type="domain" description="Glycosyltransferase N-terminal" evidence="6">
    <location>
        <begin position="18"/>
        <end position="254"/>
    </location>
</feature>
<dbReference type="PROSITE" id="PS00375">
    <property type="entry name" value="UDPGT"/>
    <property type="match status" value="1"/>
</dbReference>
<dbReference type="Proteomes" id="UP000515123">
    <property type="component" value="Linkage group 10"/>
</dbReference>
<dbReference type="RefSeq" id="XP_020097186.1">
    <property type="nucleotide sequence ID" value="XM_020241597.1"/>
</dbReference>
<dbReference type="GeneID" id="109716267"/>
<proteinExistence type="inferred from homology"/>
<reference evidence="8" key="2">
    <citation type="submission" date="2025-08" db="UniProtKB">
        <authorList>
            <consortium name="RefSeq"/>
        </authorList>
    </citation>
    <scope>IDENTIFICATION</scope>
    <source>
        <tissue evidence="8">Leaf</tissue>
    </source>
</reference>
<dbReference type="PANTHER" id="PTHR48047">
    <property type="entry name" value="GLYCOSYLTRANSFERASE"/>
    <property type="match status" value="1"/>
</dbReference>